<evidence type="ECO:0000313" key="1">
    <source>
        <dbReference type="EMBL" id="KAH7673448.1"/>
    </source>
</evidence>
<sequence length="504" mass="56242">MLIQHNKRPFADDDTLQLPYKQSRQSSYDSPFCVESINGYGPEKSQNSDVDHGSQLSAFQTIPLTSRTSGRPTTSVLSVPSSKTMEDIRVDAGNLAEAAHGIPSSLSWARCNRYEADICFDPPILRCVPIGPDHQADIPLWVPSSSKNSSGTACAESTINQSNGDTTDKWVGTCIIPMPDFDLPKTLEDVGTGRRLSDCTCGDEGSVICVRQHVMEAREKLKMVLGKDNFDALGFSYMGENVASKWSEEEEVLFHEIVFANPPSLGKNFWNYLPRAFPHRSNKELVSYYFNVFMLRKRARQNMSDTLPADSDNDEWQECDDCIFAMSDEDEENSVLDSLTNIDNLATDCLGHDEVDVHEEDGTDTSDNEEGDEDDCVADIPNGWASDKSGNTSIAHSMDENLLNSTKDQGVLDDSCMSYESQRNWSDSSSDLTGAGATQDHHHLLDMNRNDNLNEFMDHGYLMGHSWDMNYFCVREQQVDFSPTDVIEEVFQNETVNNNNGSNN</sequence>
<gene>
    <name evidence="1" type="ORF">IHE45_08G008400</name>
</gene>
<dbReference type="EMBL" id="CM037018">
    <property type="protein sequence ID" value="KAH7673448.1"/>
    <property type="molecule type" value="Genomic_DNA"/>
</dbReference>
<keyword evidence="2" id="KW-1185">Reference proteome</keyword>
<accession>A0ACB7VH60</accession>
<evidence type="ECO:0000313" key="2">
    <source>
        <dbReference type="Proteomes" id="UP000827976"/>
    </source>
</evidence>
<organism evidence="1 2">
    <name type="scientific">Dioscorea alata</name>
    <name type="common">Purple yam</name>
    <dbReference type="NCBI Taxonomy" id="55571"/>
    <lineage>
        <taxon>Eukaryota</taxon>
        <taxon>Viridiplantae</taxon>
        <taxon>Streptophyta</taxon>
        <taxon>Embryophyta</taxon>
        <taxon>Tracheophyta</taxon>
        <taxon>Spermatophyta</taxon>
        <taxon>Magnoliopsida</taxon>
        <taxon>Liliopsida</taxon>
        <taxon>Dioscoreales</taxon>
        <taxon>Dioscoreaceae</taxon>
        <taxon>Dioscorea</taxon>
    </lineage>
</organism>
<name>A0ACB7VH60_DIOAL</name>
<dbReference type="Proteomes" id="UP000827976">
    <property type="component" value="Chromosome 8"/>
</dbReference>
<comment type="caution">
    <text evidence="1">The sequence shown here is derived from an EMBL/GenBank/DDBJ whole genome shotgun (WGS) entry which is preliminary data.</text>
</comment>
<protein>
    <submittedName>
        <fullName evidence="1">Homeodomain-like protein</fullName>
    </submittedName>
</protein>
<reference evidence="2" key="1">
    <citation type="journal article" date="2022" name="Nat. Commun.">
        <title>Chromosome evolution and the genetic basis of agronomically important traits in greater yam.</title>
        <authorList>
            <person name="Bredeson J.V."/>
            <person name="Lyons J.B."/>
            <person name="Oniyinde I.O."/>
            <person name="Okereke N.R."/>
            <person name="Kolade O."/>
            <person name="Nnabue I."/>
            <person name="Nwadili C.O."/>
            <person name="Hribova E."/>
            <person name="Parker M."/>
            <person name="Nwogha J."/>
            <person name="Shu S."/>
            <person name="Carlson J."/>
            <person name="Kariba R."/>
            <person name="Muthemba S."/>
            <person name="Knop K."/>
            <person name="Barton G.J."/>
            <person name="Sherwood A.V."/>
            <person name="Lopez-Montes A."/>
            <person name="Asiedu R."/>
            <person name="Jamnadass R."/>
            <person name="Muchugi A."/>
            <person name="Goodstein D."/>
            <person name="Egesi C.N."/>
            <person name="Featherston J."/>
            <person name="Asfaw A."/>
            <person name="Simpson G.G."/>
            <person name="Dolezel J."/>
            <person name="Hendre P.S."/>
            <person name="Van Deynze A."/>
            <person name="Kumar P.L."/>
            <person name="Obidiegwu J.E."/>
            <person name="Bhattacharjee R."/>
            <person name="Rokhsar D.S."/>
        </authorList>
    </citation>
    <scope>NUCLEOTIDE SEQUENCE [LARGE SCALE GENOMIC DNA]</scope>
    <source>
        <strain evidence="2">cv. TDa95/00328</strain>
    </source>
</reference>
<proteinExistence type="predicted"/>